<keyword evidence="9" id="KW-0739">Sodium transport</keyword>
<evidence type="ECO:0000256" key="4">
    <source>
        <dbReference type="ARBA" id="ARBA00022692"/>
    </source>
</evidence>
<feature type="transmembrane region" description="Helical" evidence="11">
    <location>
        <begin position="325"/>
        <end position="342"/>
    </location>
</feature>
<comment type="caution">
    <text evidence="13">The sequence shown here is derived from an EMBL/GenBank/DDBJ whole genome shotgun (WGS) entry which is preliminary data.</text>
</comment>
<dbReference type="GO" id="GO:0006814">
    <property type="term" value="P:sodium ion transport"/>
    <property type="evidence" value="ECO:0007669"/>
    <property type="project" value="UniProtKB-KW"/>
</dbReference>
<feature type="transmembrane region" description="Helical" evidence="11">
    <location>
        <begin position="261"/>
        <end position="289"/>
    </location>
</feature>
<keyword evidence="8 11" id="KW-0472">Membrane</keyword>
<dbReference type="GO" id="GO:0015297">
    <property type="term" value="F:antiporter activity"/>
    <property type="evidence" value="ECO:0007669"/>
    <property type="project" value="UniProtKB-KW"/>
</dbReference>
<dbReference type="Gene3D" id="1.20.1530.20">
    <property type="match status" value="1"/>
</dbReference>
<evidence type="ECO:0000256" key="10">
    <source>
        <dbReference type="SAM" id="MobiDB-lite"/>
    </source>
</evidence>
<keyword evidence="6" id="KW-0915">Sodium</keyword>
<feature type="transmembrane region" description="Helical" evidence="11">
    <location>
        <begin position="96"/>
        <end position="121"/>
    </location>
</feature>
<feature type="transmembrane region" description="Helical" evidence="11">
    <location>
        <begin position="133"/>
        <end position="154"/>
    </location>
</feature>
<evidence type="ECO:0000259" key="12">
    <source>
        <dbReference type="Pfam" id="PF00999"/>
    </source>
</evidence>
<feature type="transmembrane region" description="Helical" evidence="11">
    <location>
        <begin position="67"/>
        <end position="84"/>
    </location>
</feature>
<feature type="region of interest" description="Disordered" evidence="10">
    <location>
        <begin position="389"/>
        <end position="413"/>
    </location>
</feature>
<evidence type="ECO:0000313" key="14">
    <source>
        <dbReference type="Proteomes" id="UP001285354"/>
    </source>
</evidence>
<keyword evidence="14" id="KW-1185">Reference proteome</keyword>
<dbReference type="InterPro" id="IPR006153">
    <property type="entry name" value="Cation/H_exchanger_TM"/>
</dbReference>
<reference evidence="13" key="1">
    <citation type="submission" date="2023-06" db="EMBL/GenBank/DDBJ databases">
        <title>Draft genome of Marssonina rosae.</title>
        <authorList>
            <person name="Cheng Q."/>
        </authorList>
    </citation>
    <scope>NUCLEOTIDE SEQUENCE</scope>
    <source>
        <strain evidence="13">R4</strain>
    </source>
</reference>
<accession>A0AAD9SYG1</accession>
<dbReference type="Pfam" id="PF00999">
    <property type="entry name" value="Na_H_Exchanger"/>
    <property type="match status" value="1"/>
</dbReference>
<dbReference type="EMBL" id="JAUBYV010000007">
    <property type="protein sequence ID" value="KAK2625453.1"/>
    <property type="molecule type" value="Genomic_DNA"/>
</dbReference>
<gene>
    <name evidence="13" type="ORF">QTJ16_004765</name>
</gene>
<evidence type="ECO:0000256" key="8">
    <source>
        <dbReference type="ARBA" id="ARBA00023136"/>
    </source>
</evidence>
<evidence type="ECO:0000256" key="3">
    <source>
        <dbReference type="ARBA" id="ARBA00022449"/>
    </source>
</evidence>
<evidence type="ECO:0000256" key="2">
    <source>
        <dbReference type="ARBA" id="ARBA00022448"/>
    </source>
</evidence>
<dbReference type="GO" id="GO:1902600">
    <property type="term" value="P:proton transmembrane transport"/>
    <property type="evidence" value="ECO:0007669"/>
    <property type="project" value="InterPro"/>
</dbReference>
<name>A0AAD9SYG1_9HELO</name>
<keyword evidence="7" id="KW-0406">Ion transport</keyword>
<organism evidence="13 14">
    <name type="scientific">Diplocarpon rosae</name>
    <dbReference type="NCBI Taxonomy" id="946125"/>
    <lineage>
        <taxon>Eukaryota</taxon>
        <taxon>Fungi</taxon>
        <taxon>Dikarya</taxon>
        <taxon>Ascomycota</taxon>
        <taxon>Pezizomycotina</taxon>
        <taxon>Leotiomycetes</taxon>
        <taxon>Helotiales</taxon>
        <taxon>Drepanopezizaceae</taxon>
        <taxon>Diplocarpon</taxon>
    </lineage>
</organism>
<keyword evidence="4 11" id="KW-0812">Transmembrane</keyword>
<dbReference type="GO" id="GO:0016020">
    <property type="term" value="C:membrane"/>
    <property type="evidence" value="ECO:0007669"/>
    <property type="project" value="UniProtKB-SubCell"/>
</dbReference>
<dbReference type="PANTHER" id="PTHR43562:SF3">
    <property type="entry name" value="SODIUM ION_PROTON EXCHANGER (EUROFUNG)"/>
    <property type="match status" value="1"/>
</dbReference>
<evidence type="ECO:0000256" key="11">
    <source>
        <dbReference type="SAM" id="Phobius"/>
    </source>
</evidence>
<protein>
    <recommendedName>
        <fullName evidence="12">Cation/H+ exchanger transmembrane domain-containing protein</fullName>
    </recommendedName>
</protein>
<dbReference type="PANTHER" id="PTHR43562">
    <property type="entry name" value="NAPA-TYPE SODIUM/HYDROGEN ANTIPORTER"/>
    <property type="match status" value="1"/>
</dbReference>
<dbReference type="AlphaFoldDB" id="A0AAD9SYG1"/>
<proteinExistence type="predicted"/>
<sequence>MPYLPYHEPGITTILSLASFLFLLNSIRYILDRLLYCGIIGEILIGIVWGQPVGGTSWLSAGTQDTVQAYGYLGLIGLVFEGGLRTDLGLLQETVFLSISVATIGLLMPIALSFVLLALPFSGTSGTAYPSPLAAFSAGASLCSTSLGTTFAILTSAGMQRTKVGVVLVGAAMMDDVVGLVMVNIVTTLGSGGTGVWPIARPVVASFGLFIVTLLLGPYVLKPAWRFISAYTADGAEMNARVDESMRATARRVVRTVPHMGFVLSTAVLVAYVTIAAFIDGSVLFAAFLAGGVVNSLWSISSEDFEQHGGAPEMYELYYQAPMDYILVPFFFASIGFSIPITEMFRGSIVWKGIVYSILMIIGKCLVSIVIYLEYFARLRYHKPKLAHREPPHLPPEPSLQVRTPQAEQGSPQPPHTVALLVGLAMTARGEIGFLIASLSQSSGTLTLQRQGGHHMYTSGEEVLLVIIWAVVVCTIVGPIGVGIIVRRIRQYDGTLMGGWI</sequence>
<comment type="subcellular location">
    <subcellularLocation>
        <location evidence="1">Membrane</location>
        <topology evidence="1">Multi-pass membrane protein</topology>
    </subcellularLocation>
</comment>
<evidence type="ECO:0000256" key="7">
    <source>
        <dbReference type="ARBA" id="ARBA00023065"/>
    </source>
</evidence>
<evidence type="ECO:0000313" key="13">
    <source>
        <dbReference type="EMBL" id="KAK2625453.1"/>
    </source>
</evidence>
<evidence type="ECO:0000256" key="1">
    <source>
        <dbReference type="ARBA" id="ARBA00004141"/>
    </source>
</evidence>
<dbReference type="Proteomes" id="UP001285354">
    <property type="component" value="Unassembled WGS sequence"/>
</dbReference>
<keyword evidence="5 11" id="KW-1133">Transmembrane helix</keyword>
<keyword evidence="3" id="KW-0050">Antiport</keyword>
<feature type="transmembrane region" description="Helical" evidence="11">
    <location>
        <begin position="199"/>
        <end position="221"/>
    </location>
</feature>
<feature type="compositionally biased region" description="Polar residues" evidence="10">
    <location>
        <begin position="401"/>
        <end position="411"/>
    </location>
</feature>
<feature type="transmembrane region" description="Helical" evidence="11">
    <location>
        <begin position="6"/>
        <end position="27"/>
    </location>
</feature>
<feature type="transmembrane region" description="Helical" evidence="11">
    <location>
        <begin position="354"/>
        <end position="373"/>
    </location>
</feature>
<keyword evidence="2" id="KW-0813">Transport</keyword>
<evidence type="ECO:0000256" key="9">
    <source>
        <dbReference type="ARBA" id="ARBA00023201"/>
    </source>
</evidence>
<feature type="transmembrane region" description="Helical" evidence="11">
    <location>
        <begin position="463"/>
        <end position="486"/>
    </location>
</feature>
<evidence type="ECO:0000256" key="6">
    <source>
        <dbReference type="ARBA" id="ARBA00023053"/>
    </source>
</evidence>
<feature type="domain" description="Cation/H+ exchanger transmembrane" evidence="12">
    <location>
        <begin position="30"/>
        <end position="487"/>
    </location>
</feature>
<feature type="transmembrane region" description="Helical" evidence="11">
    <location>
        <begin position="166"/>
        <end position="187"/>
    </location>
</feature>
<feature type="transmembrane region" description="Helical" evidence="11">
    <location>
        <begin position="34"/>
        <end position="55"/>
    </location>
</feature>
<dbReference type="InterPro" id="IPR038770">
    <property type="entry name" value="Na+/solute_symporter_sf"/>
</dbReference>
<evidence type="ECO:0000256" key="5">
    <source>
        <dbReference type="ARBA" id="ARBA00022989"/>
    </source>
</evidence>